<dbReference type="InterPro" id="IPR036864">
    <property type="entry name" value="Zn2-C6_fun-type_DNA-bd_sf"/>
</dbReference>
<dbReference type="Pfam" id="PF00172">
    <property type="entry name" value="Zn_clus"/>
    <property type="match status" value="1"/>
</dbReference>
<evidence type="ECO:0000313" key="4">
    <source>
        <dbReference type="EMBL" id="KAH7242883.1"/>
    </source>
</evidence>
<sequence length="380" mass="43481">MASTPDSLPAVSEPRVTKPRRPHTKSRTGCTACKKRKIKCGEERPICSNCERRNETCHFILRPLPANSYAKPLPAPSASPLPSTPWTLDMLDMELLHNFSTSTYATLSDDPLIRDLWRVRVVKLCFTCDYAMLALLSVSALHLAQFSPSRSDLLHERAIECHNKASSIATQYMSRLDEGSNSQCLFAFSIFTVYFAFASSPVDDNWSYPQWMVLIGGCRSFIGMANESILAGPFACMMKKAAHHLAARDQVFQIDYVRDLRCLVTRSVEDEQRRRIYDSALDALNKSFGVFYEISGQRDLVDIFSWVVLAEDFLPLLADEEQEALVVLSYFCVLLNKLSRQWWLDGWVNDLMDKIYLALDEEHRTWIIWPMEEIGWLPRE</sequence>
<dbReference type="SMART" id="SM00066">
    <property type="entry name" value="GAL4"/>
    <property type="match status" value="1"/>
</dbReference>
<dbReference type="Pfam" id="PF11951">
    <property type="entry name" value="Fungal_trans_2"/>
    <property type="match status" value="1"/>
</dbReference>
<organism evidence="4 5">
    <name type="scientific">Fusarium solani</name>
    <name type="common">Filamentous fungus</name>
    <dbReference type="NCBI Taxonomy" id="169388"/>
    <lineage>
        <taxon>Eukaryota</taxon>
        <taxon>Fungi</taxon>
        <taxon>Dikarya</taxon>
        <taxon>Ascomycota</taxon>
        <taxon>Pezizomycotina</taxon>
        <taxon>Sordariomycetes</taxon>
        <taxon>Hypocreomycetidae</taxon>
        <taxon>Hypocreales</taxon>
        <taxon>Nectriaceae</taxon>
        <taxon>Fusarium</taxon>
        <taxon>Fusarium solani species complex</taxon>
    </lineage>
</organism>
<feature type="compositionally biased region" description="Basic residues" evidence="2">
    <location>
        <begin position="17"/>
        <end position="26"/>
    </location>
</feature>
<reference evidence="4" key="1">
    <citation type="journal article" date="2021" name="Nat. Commun.">
        <title>Genetic determinants of endophytism in the Arabidopsis root mycobiome.</title>
        <authorList>
            <person name="Mesny F."/>
            <person name="Miyauchi S."/>
            <person name="Thiergart T."/>
            <person name="Pickel B."/>
            <person name="Atanasova L."/>
            <person name="Karlsson M."/>
            <person name="Huettel B."/>
            <person name="Barry K.W."/>
            <person name="Haridas S."/>
            <person name="Chen C."/>
            <person name="Bauer D."/>
            <person name="Andreopoulos W."/>
            <person name="Pangilinan J."/>
            <person name="LaButti K."/>
            <person name="Riley R."/>
            <person name="Lipzen A."/>
            <person name="Clum A."/>
            <person name="Drula E."/>
            <person name="Henrissat B."/>
            <person name="Kohler A."/>
            <person name="Grigoriev I.V."/>
            <person name="Martin F.M."/>
            <person name="Hacquard S."/>
        </authorList>
    </citation>
    <scope>NUCLEOTIDE SEQUENCE</scope>
    <source>
        <strain evidence="4">FSSC 5 MPI-SDFR-AT-0091</strain>
    </source>
</reference>
<evidence type="ECO:0000313" key="5">
    <source>
        <dbReference type="Proteomes" id="UP000736672"/>
    </source>
</evidence>
<keyword evidence="1" id="KW-0539">Nucleus</keyword>
<dbReference type="InterPro" id="IPR021858">
    <property type="entry name" value="Fun_TF"/>
</dbReference>
<keyword evidence="5" id="KW-1185">Reference proteome</keyword>
<proteinExistence type="predicted"/>
<name>A0A9P9GNL6_FUSSL</name>
<dbReference type="PANTHER" id="PTHR47784:SF5">
    <property type="entry name" value="STEROL UPTAKE CONTROL PROTEIN 2"/>
    <property type="match status" value="1"/>
</dbReference>
<dbReference type="Gene3D" id="4.10.240.10">
    <property type="entry name" value="Zn(2)-C6 fungal-type DNA-binding domain"/>
    <property type="match status" value="1"/>
</dbReference>
<evidence type="ECO:0000259" key="3">
    <source>
        <dbReference type="PROSITE" id="PS50048"/>
    </source>
</evidence>
<dbReference type="SUPFAM" id="SSF57701">
    <property type="entry name" value="Zn2/Cys6 DNA-binding domain"/>
    <property type="match status" value="1"/>
</dbReference>
<dbReference type="GO" id="GO:0008270">
    <property type="term" value="F:zinc ion binding"/>
    <property type="evidence" value="ECO:0007669"/>
    <property type="project" value="InterPro"/>
</dbReference>
<dbReference type="OrthoDB" id="3546279at2759"/>
<dbReference type="Proteomes" id="UP000736672">
    <property type="component" value="Unassembled WGS sequence"/>
</dbReference>
<gene>
    <name evidence="4" type="ORF">B0J15DRAFT_501559</name>
</gene>
<evidence type="ECO:0000256" key="2">
    <source>
        <dbReference type="SAM" id="MobiDB-lite"/>
    </source>
</evidence>
<evidence type="ECO:0000256" key="1">
    <source>
        <dbReference type="ARBA" id="ARBA00023242"/>
    </source>
</evidence>
<accession>A0A9P9GNL6</accession>
<dbReference type="AlphaFoldDB" id="A0A9P9GNL6"/>
<feature type="region of interest" description="Disordered" evidence="2">
    <location>
        <begin position="1"/>
        <end position="28"/>
    </location>
</feature>
<dbReference type="EMBL" id="JAGTJS010000019">
    <property type="protein sequence ID" value="KAH7242883.1"/>
    <property type="molecule type" value="Genomic_DNA"/>
</dbReference>
<dbReference type="PANTHER" id="PTHR47784">
    <property type="entry name" value="STEROL UPTAKE CONTROL PROTEIN 2"/>
    <property type="match status" value="1"/>
</dbReference>
<dbReference type="GO" id="GO:0001228">
    <property type="term" value="F:DNA-binding transcription activator activity, RNA polymerase II-specific"/>
    <property type="evidence" value="ECO:0007669"/>
    <property type="project" value="TreeGrafter"/>
</dbReference>
<dbReference type="CDD" id="cd00067">
    <property type="entry name" value="GAL4"/>
    <property type="match status" value="1"/>
</dbReference>
<dbReference type="InterPro" id="IPR001138">
    <property type="entry name" value="Zn2Cys6_DnaBD"/>
</dbReference>
<dbReference type="PROSITE" id="PS00463">
    <property type="entry name" value="ZN2_CY6_FUNGAL_1"/>
    <property type="match status" value="1"/>
</dbReference>
<dbReference type="PROSITE" id="PS50048">
    <property type="entry name" value="ZN2_CY6_FUNGAL_2"/>
    <property type="match status" value="1"/>
</dbReference>
<dbReference type="InterPro" id="IPR053157">
    <property type="entry name" value="Sterol_Uptake_Regulator"/>
</dbReference>
<feature type="domain" description="Zn(2)-C6 fungal-type" evidence="3">
    <location>
        <begin position="29"/>
        <end position="59"/>
    </location>
</feature>
<comment type="caution">
    <text evidence="4">The sequence shown here is derived from an EMBL/GenBank/DDBJ whole genome shotgun (WGS) entry which is preliminary data.</text>
</comment>
<protein>
    <recommendedName>
        <fullName evidence="3">Zn(2)-C6 fungal-type domain-containing protein</fullName>
    </recommendedName>
</protein>